<gene>
    <name evidence="2" type="ORF">CERSUDRAFT_86923</name>
</gene>
<proteinExistence type="predicted"/>
<dbReference type="Proteomes" id="UP000016930">
    <property type="component" value="Unassembled WGS sequence"/>
</dbReference>
<dbReference type="HOGENOM" id="CLU_909119_0_0_1"/>
<feature type="region of interest" description="Disordered" evidence="1">
    <location>
        <begin position="281"/>
        <end position="306"/>
    </location>
</feature>
<feature type="region of interest" description="Disordered" evidence="1">
    <location>
        <begin position="40"/>
        <end position="96"/>
    </location>
</feature>
<feature type="compositionally biased region" description="Basic residues" evidence="1">
    <location>
        <begin position="40"/>
        <end position="51"/>
    </location>
</feature>
<feature type="region of interest" description="Disordered" evidence="1">
    <location>
        <begin position="164"/>
        <end position="211"/>
    </location>
</feature>
<accession>M2R5X7</accession>
<dbReference type="AlphaFoldDB" id="M2R5X7"/>
<evidence type="ECO:0000313" key="2">
    <source>
        <dbReference type="EMBL" id="EMD33557.1"/>
    </source>
</evidence>
<feature type="compositionally biased region" description="Low complexity" evidence="1">
    <location>
        <begin position="167"/>
        <end position="187"/>
    </location>
</feature>
<organism evidence="2 3">
    <name type="scientific">Ceriporiopsis subvermispora (strain B)</name>
    <name type="common">White-rot fungus</name>
    <name type="synonym">Gelatoporia subvermispora</name>
    <dbReference type="NCBI Taxonomy" id="914234"/>
    <lineage>
        <taxon>Eukaryota</taxon>
        <taxon>Fungi</taxon>
        <taxon>Dikarya</taxon>
        <taxon>Basidiomycota</taxon>
        <taxon>Agaricomycotina</taxon>
        <taxon>Agaricomycetes</taxon>
        <taxon>Polyporales</taxon>
        <taxon>Gelatoporiaceae</taxon>
        <taxon>Gelatoporia</taxon>
    </lineage>
</organism>
<feature type="compositionally biased region" description="Low complexity" evidence="1">
    <location>
        <begin position="198"/>
        <end position="207"/>
    </location>
</feature>
<feature type="compositionally biased region" description="Polar residues" evidence="1">
    <location>
        <begin position="57"/>
        <end position="68"/>
    </location>
</feature>
<evidence type="ECO:0000313" key="3">
    <source>
        <dbReference type="Proteomes" id="UP000016930"/>
    </source>
</evidence>
<protein>
    <submittedName>
        <fullName evidence="2">Uncharacterized protein</fullName>
    </submittedName>
</protein>
<sequence length="306" mass="32790">MCPGHAVAAHAVHLTYFTAPTHRHPLIALHITSLARYHNTPHRASPTHHTVRPVTAYSPSSRLPSTPSGRLPPSADLPPDRRSRCHRPASGPQTLLHTSKHIPDAAAWREVHEALRLRHLRARPLAAGVDARIAQVRKLATEFLPSARVWAAVFAREAGEDADVDAEAAGAESSPVPEAAAAVVAAGEESRSRGGRGPSHSHPSSSSTGDAEADARVLALVYSYWRESPGAGSDAPLAYARWLLAHGRGKDATNTILRAQPALEASERLELERRWRAVIEGGEEQQPDEDDAEVGGDVDVDAGMDI</sequence>
<dbReference type="STRING" id="914234.M2R5X7"/>
<evidence type="ECO:0000256" key="1">
    <source>
        <dbReference type="SAM" id="MobiDB-lite"/>
    </source>
</evidence>
<name>M2R5X7_CERS8</name>
<dbReference type="EMBL" id="KB445805">
    <property type="protein sequence ID" value="EMD33557.1"/>
    <property type="molecule type" value="Genomic_DNA"/>
</dbReference>
<reference evidence="2 3" key="1">
    <citation type="journal article" date="2012" name="Proc. Natl. Acad. Sci. U.S.A.">
        <title>Comparative genomics of Ceriporiopsis subvermispora and Phanerochaete chrysosporium provide insight into selective ligninolysis.</title>
        <authorList>
            <person name="Fernandez-Fueyo E."/>
            <person name="Ruiz-Duenas F.J."/>
            <person name="Ferreira P."/>
            <person name="Floudas D."/>
            <person name="Hibbett D.S."/>
            <person name="Canessa P."/>
            <person name="Larrondo L.F."/>
            <person name="James T.Y."/>
            <person name="Seelenfreund D."/>
            <person name="Lobos S."/>
            <person name="Polanco R."/>
            <person name="Tello M."/>
            <person name="Honda Y."/>
            <person name="Watanabe T."/>
            <person name="Watanabe T."/>
            <person name="Ryu J.S."/>
            <person name="Kubicek C.P."/>
            <person name="Schmoll M."/>
            <person name="Gaskell J."/>
            <person name="Hammel K.E."/>
            <person name="St John F.J."/>
            <person name="Vanden Wymelenberg A."/>
            <person name="Sabat G."/>
            <person name="Splinter BonDurant S."/>
            <person name="Syed K."/>
            <person name="Yadav J.S."/>
            <person name="Doddapaneni H."/>
            <person name="Subramanian V."/>
            <person name="Lavin J.L."/>
            <person name="Oguiza J.A."/>
            <person name="Perez G."/>
            <person name="Pisabarro A.G."/>
            <person name="Ramirez L."/>
            <person name="Santoyo F."/>
            <person name="Master E."/>
            <person name="Coutinho P.M."/>
            <person name="Henrissat B."/>
            <person name="Lombard V."/>
            <person name="Magnuson J.K."/>
            <person name="Kuees U."/>
            <person name="Hori C."/>
            <person name="Igarashi K."/>
            <person name="Samejima M."/>
            <person name="Held B.W."/>
            <person name="Barry K.W."/>
            <person name="LaButti K.M."/>
            <person name="Lapidus A."/>
            <person name="Lindquist E.A."/>
            <person name="Lucas S.M."/>
            <person name="Riley R."/>
            <person name="Salamov A.A."/>
            <person name="Hoffmeister D."/>
            <person name="Schwenk D."/>
            <person name="Hadar Y."/>
            <person name="Yarden O."/>
            <person name="de Vries R.P."/>
            <person name="Wiebenga A."/>
            <person name="Stenlid J."/>
            <person name="Eastwood D."/>
            <person name="Grigoriev I.V."/>
            <person name="Berka R.M."/>
            <person name="Blanchette R.A."/>
            <person name="Kersten P."/>
            <person name="Martinez A.T."/>
            <person name="Vicuna R."/>
            <person name="Cullen D."/>
        </authorList>
    </citation>
    <scope>NUCLEOTIDE SEQUENCE [LARGE SCALE GENOMIC DNA]</scope>
    <source>
        <strain evidence="2 3">B</strain>
    </source>
</reference>
<keyword evidence="3" id="KW-1185">Reference proteome</keyword>